<feature type="coiled-coil region" evidence="6">
    <location>
        <begin position="772"/>
        <end position="897"/>
    </location>
</feature>
<keyword evidence="5 6" id="KW-0238">DNA-binding</keyword>
<proteinExistence type="inferred from homology"/>
<keyword evidence="2 6" id="KW-0547">Nucleotide-binding</keyword>
<protein>
    <recommendedName>
        <fullName evidence="6">Chromosome partition protein Smc</fullName>
    </recommendedName>
</protein>
<comment type="caution">
    <text evidence="10">The sequence shown here is derived from an EMBL/GenBank/DDBJ whole genome shotgun (WGS) entry which is preliminary data.</text>
</comment>
<dbReference type="CDD" id="cd03278">
    <property type="entry name" value="ABC_SMC_barmotin"/>
    <property type="match status" value="2"/>
</dbReference>
<evidence type="ECO:0000259" key="9">
    <source>
        <dbReference type="Pfam" id="PF06470"/>
    </source>
</evidence>
<comment type="subcellular location">
    <subcellularLocation>
        <location evidence="6">Cytoplasm</location>
    </subcellularLocation>
</comment>
<dbReference type="Pfam" id="PF02463">
    <property type="entry name" value="SMC_N"/>
    <property type="match status" value="1"/>
</dbReference>
<keyword evidence="4 6" id="KW-0175">Coiled coil</keyword>
<evidence type="ECO:0000256" key="4">
    <source>
        <dbReference type="ARBA" id="ARBA00023054"/>
    </source>
</evidence>
<keyword evidence="1 6" id="KW-0963">Cytoplasm</keyword>
<feature type="binding site" evidence="6">
    <location>
        <begin position="32"/>
        <end position="39"/>
    </location>
    <ligand>
        <name>ATP</name>
        <dbReference type="ChEBI" id="CHEBI:30616"/>
    </ligand>
</feature>
<dbReference type="InterPro" id="IPR010935">
    <property type="entry name" value="SMC_hinge"/>
</dbReference>
<evidence type="ECO:0000313" key="11">
    <source>
        <dbReference type="Proteomes" id="UP001597044"/>
    </source>
</evidence>
<dbReference type="SUPFAM" id="SSF52540">
    <property type="entry name" value="P-loop containing nucleoside triphosphate hydrolases"/>
    <property type="match status" value="2"/>
</dbReference>
<reference evidence="11" key="1">
    <citation type="journal article" date="2019" name="Int. J. Syst. Evol. Microbiol.">
        <title>The Global Catalogue of Microorganisms (GCM) 10K type strain sequencing project: providing services to taxonomists for standard genome sequencing and annotation.</title>
        <authorList>
            <consortium name="The Broad Institute Genomics Platform"/>
            <consortium name="The Broad Institute Genome Sequencing Center for Infectious Disease"/>
            <person name="Wu L."/>
            <person name="Ma J."/>
        </authorList>
    </citation>
    <scope>NUCLEOTIDE SEQUENCE [LARGE SCALE GENOMIC DNA]</scope>
    <source>
        <strain evidence="11">CCUG 63419</strain>
    </source>
</reference>
<feature type="coiled-coil region" evidence="6">
    <location>
        <begin position="170"/>
        <end position="271"/>
    </location>
</feature>
<dbReference type="InterPro" id="IPR027417">
    <property type="entry name" value="P-loop_NTPase"/>
</dbReference>
<dbReference type="HAMAP" id="MF_01894">
    <property type="entry name" value="Smc_prok"/>
    <property type="match status" value="1"/>
</dbReference>
<dbReference type="PANTHER" id="PTHR43977">
    <property type="entry name" value="STRUCTURAL MAINTENANCE OF CHROMOSOMES PROTEIN 3"/>
    <property type="match status" value="1"/>
</dbReference>
<accession>A0ABW3HDT9</accession>
<evidence type="ECO:0000256" key="7">
    <source>
        <dbReference type="SAM" id="MobiDB-lite"/>
    </source>
</evidence>
<comment type="similarity">
    <text evidence="6">Belongs to the SMC family.</text>
</comment>
<comment type="function">
    <text evidence="6">Required for chromosome condensation and partitioning.</text>
</comment>
<feature type="coiled-coil region" evidence="6">
    <location>
        <begin position="314"/>
        <end position="458"/>
    </location>
</feature>
<dbReference type="EMBL" id="JBHTIT010000001">
    <property type="protein sequence ID" value="MFD0949616.1"/>
    <property type="molecule type" value="Genomic_DNA"/>
</dbReference>
<comment type="subunit">
    <text evidence="6">Homodimer.</text>
</comment>
<feature type="domain" description="SMC hinge" evidence="9">
    <location>
        <begin position="524"/>
        <end position="616"/>
    </location>
</feature>
<dbReference type="InterPro" id="IPR003395">
    <property type="entry name" value="RecF/RecN/SMC_N"/>
</dbReference>
<dbReference type="Proteomes" id="UP001597044">
    <property type="component" value="Unassembled WGS sequence"/>
</dbReference>
<keyword evidence="3 6" id="KW-0067">ATP-binding</keyword>
<evidence type="ECO:0000256" key="3">
    <source>
        <dbReference type="ARBA" id="ARBA00022840"/>
    </source>
</evidence>
<dbReference type="InterPro" id="IPR024704">
    <property type="entry name" value="SMC"/>
</dbReference>
<evidence type="ECO:0000256" key="2">
    <source>
        <dbReference type="ARBA" id="ARBA00022741"/>
    </source>
</evidence>
<dbReference type="RefSeq" id="WP_379069473.1">
    <property type="nucleotide sequence ID" value="NZ_JBHTIT010000001.1"/>
</dbReference>
<gene>
    <name evidence="6 10" type="primary">smc</name>
    <name evidence="10" type="ORF">ACFQ0F_04300</name>
</gene>
<sequence length="1166" mass="131105">MRLKTIKLAGFKSFVDPTSAHFPTNLSAVVGPNGCGKSNIIDAVRWVMGESSAKQLRGESMTDVIFNGSSVRKPVGQASIELIFDNADKSLGGEYAQYAEISIKRVVTREARSDYFLNGTRCRRKDITDIFLGTGLGPRSYAIIEQGMISRLIESKPEELRVYIEEAAGISKYKERRRETENRMRHTRENLSRLSDIRDELGKQLSHLEKQARDAERYKELKEEERLLRDQLYALRWRGLESQVTQQEAQIRELETRLEAATASVREFETAITRDRELQFSVSDEFNRVQSQYYQLGSDIARLQQSQRYQLERISEINASIDSVEQQREQAQQLLATDREALTLAESELMELSPQQDLLEAEAEAANEQVAEAELTLNEWQQSWEQFQQQSQAPRQRAEVEQSRIVHQEQALRRSQERLGRLEAEQAGLSGGTLQAELDELNEQAAEHQLMADEAQQRLDDTVESLQSQRVALGDAGTRLDAKRQALQALSGRESALLALQEAAEKGQRGVNSWLQAHQIDTTPIAHALRVTPGWERAVETVLGAQLHTVSVDSLDHLAEQLNDLPQGVLSVAEASNGATLTTEGTLAAQVTGAPHWLQQALSQVLTAESLPHALAQRHQLAATSSLITQDGLWLGQHWLRVQTQAQDASAGELARRRELGELAEQRELLSAELDAAQSEQQQLRESLRDAEVNREQQQRDVTARYRQVSDTQGQIGARQVRLEQFIARRDRILQEIDEVSRQTQIDHEYLAEARLSLQEAIDLMSNDTHQREVLLSQREGLRDRVEQARQMQRDKRDGLHRSALATQTLTARCQGLRAGLERVSSQVDDLRERRESLAEQLLGINQAASEDPQMLEALLEQHLETEAQLAQLRDQVEALQTQLRDAEAGRARADQQQQIVRDSLNSLRMEWQNIATRRDAQADLLKEAQGDLAQMLEQLPAQASEQEWQLSLERVGQRISRLGAINLAAIDEFTSSSERKTYLDQQDADLMEALETLENAIRKIDKETRALFKETFEKVNIGLQALFPKVFGGGSAYLALTDDDLLEAGVTIMARPPGKKNSTIHLLSGGEKALTALSLVFSIFQLNPAPFCLLDEVDAPLDDANVARFARLVEEMSQQVQFIYITHNKIAMEMATQLMGVTMQEPGVSRLVSVNVDEAAALANQ</sequence>
<feature type="region of interest" description="Disordered" evidence="7">
    <location>
        <begin position="681"/>
        <end position="708"/>
    </location>
</feature>
<dbReference type="Gene3D" id="3.40.50.300">
    <property type="entry name" value="P-loop containing nucleotide triphosphate hydrolases"/>
    <property type="match status" value="2"/>
</dbReference>
<evidence type="ECO:0000313" key="10">
    <source>
        <dbReference type="EMBL" id="MFD0949616.1"/>
    </source>
</evidence>
<evidence type="ECO:0000256" key="5">
    <source>
        <dbReference type="ARBA" id="ARBA00023125"/>
    </source>
</evidence>
<dbReference type="PIRSF" id="PIRSF005719">
    <property type="entry name" value="SMC"/>
    <property type="match status" value="1"/>
</dbReference>
<dbReference type="Pfam" id="PF06470">
    <property type="entry name" value="SMC_hinge"/>
    <property type="match status" value="1"/>
</dbReference>
<evidence type="ECO:0000256" key="1">
    <source>
        <dbReference type="ARBA" id="ARBA00022490"/>
    </source>
</evidence>
<feature type="domain" description="RecF/RecN/SMC N-terminal" evidence="8">
    <location>
        <begin position="3"/>
        <end position="1150"/>
    </location>
</feature>
<keyword evidence="11" id="KW-1185">Reference proteome</keyword>
<evidence type="ECO:0000259" key="8">
    <source>
        <dbReference type="Pfam" id="PF02463"/>
    </source>
</evidence>
<feature type="compositionally biased region" description="Basic and acidic residues" evidence="7">
    <location>
        <begin position="686"/>
        <end position="704"/>
    </location>
</feature>
<feature type="coiled-coil region" evidence="6">
    <location>
        <begin position="984"/>
        <end position="1015"/>
    </location>
</feature>
<dbReference type="InterPro" id="IPR011890">
    <property type="entry name" value="SMC_prok"/>
</dbReference>
<evidence type="ECO:0000256" key="6">
    <source>
        <dbReference type="HAMAP-Rule" id="MF_01894"/>
    </source>
</evidence>
<organism evidence="10 11">
    <name type="scientific">Paraperlucidibaca wandonensis</name>
    <dbReference type="NCBI Taxonomy" id="1268273"/>
    <lineage>
        <taxon>Bacteria</taxon>
        <taxon>Pseudomonadati</taxon>
        <taxon>Pseudomonadota</taxon>
        <taxon>Gammaproteobacteria</taxon>
        <taxon>Moraxellales</taxon>
        <taxon>Moraxellaceae</taxon>
        <taxon>Paraperlucidibaca</taxon>
    </lineage>
</organism>
<name>A0ABW3HDT9_9GAMM</name>
<comment type="domain">
    <text evidence="6">Contains large globular domains required for ATP hydrolysis at each terminus and a third globular domain forming a flexible hinge near the middle of the molecule. These domains are separated by coiled-coil structures.</text>
</comment>
<dbReference type="NCBIfam" id="TIGR02168">
    <property type="entry name" value="SMC_prok_B"/>
    <property type="match status" value="1"/>
</dbReference>